<protein>
    <submittedName>
        <fullName evidence="1">Uncharacterized protein</fullName>
    </submittedName>
</protein>
<sequence length="62" mass="6743">MSEHKHEHDPVDASQGWCCDGRTWAEHASEGGECCQPKGTDLAHLPAEAQQKAKERLSEASA</sequence>
<dbReference type="AlphaFoldDB" id="A0A2W5Z379"/>
<gene>
    <name evidence="1" type="ORF">DLM65_09775</name>
</gene>
<accession>A0A2W5Z379</accession>
<proteinExistence type="predicted"/>
<dbReference type="EMBL" id="QHBU01000189">
    <property type="protein sequence ID" value="PZR79809.1"/>
    <property type="molecule type" value="Genomic_DNA"/>
</dbReference>
<dbReference type="Proteomes" id="UP000248724">
    <property type="component" value="Unassembled WGS sequence"/>
</dbReference>
<comment type="caution">
    <text evidence="1">The sequence shown here is derived from an EMBL/GenBank/DDBJ whole genome shotgun (WGS) entry which is preliminary data.</text>
</comment>
<evidence type="ECO:0000313" key="1">
    <source>
        <dbReference type="EMBL" id="PZR79809.1"/>
    </source>
</evidence>
<reference evidence="1 2" key="1">
    <citation type="journal article" date="2017" name="Nature">
        <title>Atmospheric trace gases support primary production in Antarctic desert surface soil.</title>
        <authorList>
            <person name="Ji M."/>
            <person name="Greening C."/>
            <person name="Vanwonterghem I."/>
            <person name="Carere C.R."/>
            <person name="Bay S.K."/>
            <person name="Steen J.A."/>
            <person name="Montgomery K."/>
            <person name="Lines T."/>
            <person name="Beardall J."/>
            <person name="van Dorst J."/>
            <person name="Snape I."/>
            <person name="Stott M.B."/>
            <person name="Hugenholtz P."/>
            <person name="Ferrari B.C."/>
        </authorList>
    </citation>
    <scope>NUCLEOTIDE SEQUENCE [LARGE SCALE GENOMIC DNA]</scope>
    <source>
        <strain evidence="1">RRmetagenome_bin12</strain>
    </source>
</reference>
<organism evidence="1 2">
    <name type="scientific">Candidatus Aeolococcus gillhamiae</name>
    <dbReference type="NCBI Taxonomy" id="3127015"/>
    <lineage>
        <taxon>Bacteria</taxon>
        <taxon>Bacillati</taxon>
        <taxon>Candidatus Dormiibacterota</taxon>
        <taxon>Candidatus Dormibacteria</taxon>
        <taxon>Candidatus Aeolococcales</taxon>
        <taxon>Candidatus Aeolococcaceae</taxon>
        <taxon>Candidatus Aeolococcus</taxon>
    </lineage>
</organism>
<evidence type="ECO:0000313" key="2">
    <source>
        <dbReference type="Proteomes" id="UP000248724"/>
    </source>
</evidence>
<name>A0A2W5Z379_9BACT</name>